<keyword evidence="3" id="KW-1185">Reference proteome</keyword>
<gene>
    <name evidence="2" type="ORF">PSON_ATCC_30995.1.T0560023</name>
</gene>
<name>A0A8S1NN43_9CILI</name>
<evidence type="ECO:0000313" key="3">
    <source>
        <dbReference type="Proteomes" id="UP000692954"/>
    </source>
</evidence>
<protein>
    <submittedName>
        <fullName evidence="2">Uncharacterized protein</fullName>
    </submittedName>
</protein>
<dbReference type="Proteomes" id="UP000692954">
    <property type="component" value="Unassembled WGS sequence"/>
</dbReference>
<accession>A0A8S1NN43</accession>
<evidence type="ECO:0000256" key="1">
    <source>
        <dbReference type="SAM" id="Phobius"/>
    </source>
</evidence>
<feature type="transmembrane region" description="Helical" evidence="1">
    <location>
        <begin position="31"/>
        <end position="54"/>
    </location>
</feature>
<dbReference type="EMBL" id="CAJJDN010000056">
    <property type="protein sequence ID" value="CAD8090455.1"/>
    <property type="molecule type" value="Genomic_DNA"/>
</dbReference>
<sequence>MIIKAGNKDIPKSLQQIQEFKKEFQLENGHFYINLKILEMIQLLLILPLIIAYTRMAAIRNTGMINAK</sequence>
<dbReference type="AlphaFoldDB" id="A0A8S1NN43"/>
<organism evidence="2 3">
    <name type="scientific">Paramecium sonneborni</name>
    <dbReference type="NCBI Taxonomy" id="65129"/>
    <lineage>
        <taxon>Eukaryota</taxon>
        <taxon>Sar</taxon>
        <taxon>Alveolata</taxon>
        <taxon>Ciliophora</taxon>
        <taxon>Intramacronucleata</taxon>
        <taxon>Oligohymenophorea</taxon>
        <taxon>Peniculida</taxon>
        <taxon>Parameciidae</taxon>
        <taxon>Paramecium</taxon>
    </lineage>
</organism>
<proteinExistence type="predicted"/>
<keyword evidence="1" id="KW-0812">Transmembrane</keyword>
<comment type="caution">
    <text evidence="2">The sequence shown here is derived from an EMBL/GenBank/DDBJ whole genome shotgun (WGS) entry which is preliminary data.</text>
</comment>
<keyword evidence="1" id="KW-1133">Transmembrane helix</keyword>
<evidence type="ECO:0000313" key="2">
    <source>
        <dbReference type="EMBL" id="CAD8090455.1"/>
    </source>
</evidence>
<reference evidence="2" key="1">
    <citation type="submission" date="2021-01" db="EMBL/GenBank/DDBJ databases">
        <authorList>
            <consortium name="Genoscope - CEA"/>
            <person name="William W."/>
        </authorList>
    </citation>
    <scope>NUCLEOTIDE SEQUENCE</scope>
</reference>
<keyword evidence="1" id="KW-0472">Membrane</keyword>